<dbReference type="SUPFAM" id="SSF53383">
    <property type="entry name" value="PLP-dependent transferases"/>
    <property type="match status" value="1"/>
</dbReference>
<evidence type="ECO:0000313" key="1">
    <source>
        <dbReference type="EMBL" id="CAL0312689.1"/>
    </source>
</evidence>
<evidence type="ECO:0000313" key="2">
    <source>
        <dbReference type="Proteomes" id="UP001497480"/>
    </source>
</evidence>
<accession>A0AAV1WUJ4</accession>
<dbReference type="InterPro" id="IPR015424">
    <property type="entry name" value="PyrdxlP-dep_Trfase"/>
</dbReference>
<reference evidence="1 2" key="1">
    <citation type="submission" date="2024-03" db="EMBL/GenBank/DDBJ databases">
        <authorList>
            <person name="Martinez-Hernandez J."/>
        </authorList>
    </citation>
    <scope>NUCLEOTIDE SEQUENCE [LARGE SCALE GENOMIC DNA]</scope>
</reference>
<dbReference type="Gene3D" id="3.40.640.10">
    <property type="entry name" value="Type I PLP-dependent aspartate aminotransferase-like (Major domain)"/>
    <property type="match status" value="1"/>
</dbReference>
<keyword evidence="2" id="KW-1185">Reference proteome</keyword>
<name>A0AAV1WUJ4_LUPLU</name>
<dbReference type="PANTHER" id="PTHR14237:SF64">
    <property type="entry name" value="MOLYBDENUM COFACTOR SULFURASE-LIKE PROTEIN"/>
    <property type="match status" value="1"/>
</dbReference>
<dbReference type="InterPro" id="IPR015421">
    <property type="entry name" value="PyrdxlP-dep_Trfase_major"/>
</dbReference>
<dbReference type="AlphaFoldDB" id="A0AAV1WUJ4"/>
<evidence type="ECO:0008006" key="3">
    <source>
        <dbReference type="Google" id="ProtNLM"/>
    </source>
</evidence>
<dbReference type="PANTHER" id="PTHR14237">
    <property type="entry name" value="MOLYBDOPTERIN COFACTOR SULFURASE MOSC"/>
    <property type="match status" value="1"/>
</dbReference>
<sequence>MQPSCACDSSQTCFNGCFSSLNFSEESHNTSNSTTNDATGTNLNYYFVTATCSTLQPYTQFTNFESLPPLQESYINFTKAFPQFSTTLIVDQIRAENYSHLSHSNVCFDYTGYGLFSYAQHQRFCPTIASSSTSLPYSTNELPFFDISFKSVNLHSQILYGGHESEIESRIRERIMAFMNVSEADYTLVFIANEVSAFKLVADSFQFQSNGDLLTVYDHNTEALAAMISSCKKQGVRIVSAEFNWPNLGIEWKKLKKMIMSRREKKKRGLFVFPIHSRVTGTPYSYIWMSMAQENGWHVLLDLCALRPKEMDTLGFSCLFVKKSSISALKDSGNVTSIGIISLVPAFKQFQLPEESVISDEKSVSDTVSETEIKEVKWASSSSEIVELRTPLNSSSSRNRLGLTNESVGIECRGLDHADSVGLIVITSRTKYLTNWLVNALKSLQHPHHENGLSLIKIYGPKINPQRGPIVAFNIFDWKGEKVDPLLVQKLADRNNISLSCAFLQNIRFLDKNEEEKQRTLEKGVCKVERLGLSMKIYNNESGIFVVTAALGFLTNFEDTYKLWAFVSRFLDADFVEKERWRYMALNQKIIEI</sequence>
<comment type="caution">
    <text evidence="1">The sequence shown here is derived from an EMBL/GenBank/DDBJ whole genome shotgun (WGS) entry which is preliminary data.</text>
</comment>
<protein>
    <recommendedName>
        <fullName evidence="3">Molybdenum cofactor sulfurase</fullName>
    </recommendedName>
</protein>
<dbReference type="EMBL" id="CAXHTB010000009">
    <property type="protein sequence ID" value="CAL0312689.1"/>
    <property type="molecule type" value="Genomic_DNA"/>
</dbReference>
<gene>
    <name evidence="1" type="ORF">LLUT_LOCUS13749</name>
</gene>
<organism evidence="1 2">
    <name type="scientific">Lupinus luteus</name>
    <name type="common">European yellow lupine</name>
    <dbReference type="NCBI Taxonomy" id="3873"/>
    <lineage>
        <taxon>Eukaryota</taxon>
        <taxon>Viridiplantae</taxon>
        <taxon>Streptophyta</taxon>
        <taxon>Embryophyta</taxon>
        <taxon>Tracheophyta</taxon>
        <taxon>Spermatophyta</taxon>
        <taxon>Magnoliopsida</taxon>
        <taxon>eudicotyledons</taxon>
        <taxon>Gunneridae</taxon>
        <taxon>Pentapetalae</taxon>
        <taxon>rosids</taxon>
        <taxon>fabids</taxon>
        <taxon>Fabales</taxon>
        <taxon>Fabaceae</taxon>
        <taxon>Papilionoideae</taxon>
        <taxon>50 kb inversion clade</taxon>
        <taxon>genistoids sensu lato</taxon>
        <taxon>core genistoids</taxon>
        <taxon>Genisteae</taxon>
        <taxon>Lupinus</taxon>
    </lineage>
</organism>
<dbReference type="Gene3D" id="3.90.1150.10">
    <property type="entry name" value="Aspartate Aminotransferase, domain 1"/>
    <property type="match status" value="1"/>
</dbReference>
<proteinExistence type="predicted"/>
<dbReference type="InterPro" id="IPR015422">
    <property type="entry name" value="PyrdxlP-dep_Trfase_small"/>
</dbReference>
<dbReference type="Proteomes" id="UP001497480">
    <property type="component" value="Unassembled WGS sequence"/>
</dbReference>